<comment type="similarity">
    <text evidence="2">Belongs to the peptidase S1 family. CLIP subfamily.</text>
</comment>
<dbReference type="PANTHER" id="PTHR24260">
    <property type="match status" value="1"/>
</dbReference>
<keyword evidence="3" id="KW-0472">Membrane</keyword>
<dbReference type="Gene3D" id="2.40.10.10">
    <property type="entry name" value="Trypsin-like serine proteases"/>
    <property type="match status" value="2"/>
</dbReference>
<dbReference type="InterPro" id="IPR001314">
    <property type="entry name" value="Peptidase_S1A"/>
</dbReference>
<dbReference type="AlphaFoldDB" id="A0A9N9WZC8"/>
<gene>
    <name evidence="5" type="ORF">CHIRRI_LOCUS12608</name>
</gene>
<dbReference type="Pfam" id="PF00089">
    <property type="entry name" value="Trypsin"/>
    <property type="match status" value="1"/>
</dbReference>
<keyword evidence="1" id="KW-1015">Disulfide bond</keyword>
<keyword evidence="3" id="KW-1133">Transmembrane helix</keyword>
<dbReference type="InterPro" id="IPR043504">
    <property type="entry name" value="Peptidase_S1_PA_chymotrypsin"/>
</dbReference>
<dbReference type="GO" id="GO:0006508">
    <property type="term" value="P:proteolysis"/>
    <property type="evidence" value="ECO:0007669"/>
    <property type="project" value="InterPro"/>
</dbReference>
<evidence type="ECO:0000313" key="5">
    <source>
        <dbReference type="EMBL" id="CAG9809788.1"/>
    </source>
</evidence>
<evidence type="ECO:0000256" key="3">
    <source>
        <dbReference type="SAM" id="Phobius"/>
    </source>
</evidence>
<dbReference type="FunFam" id="2.40.10.10:FF:000068">
    <property type="entry name" value="transmembrane protease serine 2"/>
    <property type="match status" value="1"/>
</dbReference>
<name>A0A9N9WZC8_9DIPT</name>
<feature type="transmembrane region" description="Helical" evidence="3">
    <location>
        <begin position="9"/>
        <end position="29"/>
    </location>
</feature>
<keyword evidence="3" id="KW-0812">Transmembrane</keyword>
<evidence type="ECO:0000256" key="1">
    <source>
        <dbReference type="ARBA" id="ARBA00023157"/>
    </source>
</evidence>
<evidence type="ECO:0000259" key="4">
    <source>
        <dbReference type="PROSITE" id="PS50240"/>
    </source>
</evidence>
<dbReference type="PANTHER" id="PTHR24260:SF145">
    <property type="entry name" value="FI17609P1-RELATED"/>
    <property type="match status" value="1"/>
</dbReference>
<dbReference type="GO" id="GO:0004252">
    <property type="term" value="F:serine-type endopeptidase activity"/>
    <property type="evidence" value="ECO:0007669"/>
    <property type="project" value="InterPro"/>
</dbReference>
<dbReference type="PRINTS" id="PR00722">
    <property type="entry name" value="CHYMOTRYPSIN"/>
</dbReference>
<reference evidence="5" key="2">
    <citation type="submission" date="2022-10" db="EMBL/GenBank/DDBJ databases">
        <authorList>
            <consortium name="ENA_rothamsted_submissions"/>
            <consortium name="culmorum"/>
            <person name="King R."/>
        </authorList>
    </citation>
    <scope>NUCLEOTIDE SEQUENCE</scope>
</reference>
<feature type="domain" description="Peptidase S1" evidence="4">
    <location>
        <begin position="109"/>
        <end position="366"/>
    </location>
</feature>
<proteinExistence type="inferred from homology"/>
<dbReference type="InterPro" id="IPR009003">
    <property type="entry name" value="Peptidase_S1_PA"/>
</dbReference>
<keyword evidence="6" id="KW-1185">Reference proteome</keyword>
<sequence>MLCKSYTDIGYSSLIVTLLAGLIVSIYLITSHPEIETNVKCRFENGTSGVCVKSSNCFVREKFTGLFIGDDCGLSHLTCCLQDNILPDGTKDFEIHENFKYFKNKKCGIVTRPSHNVEHLTHHSEFPWIVSLGHINHHSHLKFTCGGSLNNEKFILTTAQCVMPKESEFELSVIRLKFNRHSQNKEVEHLDIKDFKIIPHSDFDPASLQNDIALIKLHEALNFEDYKITPVCLPLEKEEKDLHGLIAIGKKSMNSKRLSRLLVTQVDTKECVKIINELSKNGDNFGDNRNKVIRHSTENQLCIFKDAIDSDCKDEHGMPLQSLSIIGTTTIWTQHGILSFDYSSCDLPSIYTNVRNYLRWIFDNIH</sequence>
<organism evidence="5 6">
    <name type="scientific">Chironomus riparius</name>
    <dbReference type="NCBI Taxonomy" id="315576"/>
    <lineage>
        <taxon>Eukaryota</taxon>
        <taxon>Metazoa</taxon>
        <taxon>Ecdysozoa</taxon>
        <taxon>Arthropoda</taxon>
        <taxon>Hexapoda</taxon>
        <taxon>Insecta</taxon>
        <taxon>Pterygota</taxon>
        <taxon>Neoptera</taxon>
        <taxon>Endopterygota</taxon>
        <taxon>Diptera</taxon>
        <taxon>Nematocera</taxon>
        <taxon>Chironomoidea</taxon>
        <taxon>Chironomidae</taxon>
        <taxon>Chironominae</taxon>
        <taxon>Chironomus</taxon>
    </lineage>
</organism>
<dbReference type="EMBL" id="OU895879">
    <property type="protein sequence ID" value="CAG9809788.1"/>
    <property type="molecule type" value="Genomic_DNA"/>
</dbReference>
<dbReference type="SMART" id="SM00020">
    <property type="entry name" value="Tryp_SPc"/>
    <property type="match status" value="1"/>
</dbReference>
<accession>A0A9N9WZC8</accession>
<dbReference type="SUPFAM" id="SSF50494">
    <property type="entry name" value="Trypsin-like serine proteases"/>
    <property type="match status" value="1"/>
</dbReference>
<dbReference type="OrthoDB" id="6261922at2759"/>
<protein>
    <recommendedName>
        <fullName evidence="4">Peptidase S1 domain-containing protein</fullName>
    </recommendedName>
</protein>
<dbReference type="Proteomes" id="UP001153620">
    <property type="component" value="Chromosome 3"/>
</dbReference>
<dbReference type="InterPro" id="IPR001254">
    <property type="entry name" value="Trypsin_dom"/>
</dbReference>
<reference evidence="5" key="1">
    <citation type="submission" date="2022-01" db="EMBL/GenBank/DDBJ databases">
        <authorList>
            <person name="King R."/>
        </authorList>
    </citation>
    <scope>NUCLEOTIDE SEQUENCE</scope>
</reference>
<dbReference type="InterPro" id="IPR051333">
    <property type="entry name" value="CLIP_Serine_Protease"/>
</dbReference>
<evidence type="ECO:0000256" key="2">
    <source>
        <dbReference type="ARBA" id="ARBA00024195"/>
    </source>
</evidence>
<dbReference type="PROSITE" id="PS50240">
    <property type="entry name" value="TRYPSIN_DOM"/>
    <property type="match status" value="1"/>
</dbReference>
<evidence type="ECO:0000313" key="6">
    <source>
        <dbReference type="Proteomes" id="UP001153620"/>
    </source>
</evidence>